<name>A0A371E0B1_MUCPR</name>
<comment type="caution">
    <text evidence="2">The sequence shown here is derived from an EMBL/GenBank/DDBJ whole genome shotgun (WGS) entry which is preliminary data.</text>
</comment>
<evidence type="ECO:0000256" key="1">
    <source>
        <dbReference type="SAM" id="MobiDB-lite"/>
    </source>
</evidence>
<accession>A0A371E0B1</accession>
<feature type="non-terminal residue" evidence="2">
    <location>
        <position position="1"/>
    </location>
</feature>
<dbReference type="PANTHER" id="PTHR34361">
    <property type="entry name" value="OS08G0157800 PROTEIN"/>
    <property type="match status" value="1"/>
</dbReference>
<feature type="region of interest" description="Disordered" evidence="1">
    <location>
        <begin position="135"/>
        <end position="162"/>
    </location>
</feature>
<evidence type="ECO:0000313" key="3">
    <source>
        <dbReference type="Proteomes" id="UP000257109"/>
    </source>
</evidence>
<dbReference type="OrthoDB" id="1649072at2759"/>
<keyword evidence="3" id="KW-1185">Reference proteome</keyword>
<feature type="compositionally biased region" description="Polar residues" evidence="1">
    <location>
        <begin position="135"/>
        <end position="155"/>
    </location>
</feature>
<dbReference type="PANTHER" id="PTHR34361:SF6">
    <property type="entry name" value="POX DOMAIN-CONTAINING PROTEIN"/>
    <property type="match status" value="1"/>
</dbReference>
<proteinExistence type="predicted"/>
<evidence type="ECO:0000313" key="2">
    <source>
        <dbReference type="EMBL" id="RDX58220.1"/>
    </source>
</evidence>
<organism evidence="2 3">
    <name type="scientific">Mucuna pruriens</name>
    <name type="common">Velvet bean</name>
    <name type="synonym">Dolichos pruriens</name>
    <dbReference type="NCBI Taxonomy" id="157652"/>
    <lineage>
        <taxon>Eukaryota</taxon>
        <taxon>Viridiplantae</taxon>
        <taxon>Streptophyta</taxon>
        <taxon>Embryophyta</taxon>
        <taxon>Tracheophyta</taxon>
        <taxon>Spermatophyta</taxon>
        <taxon>Magnoliopsida</taxon>
        <taxon>eudicotyledons</taxon>
        <taxon>Gunneridae</taxon>
        <taxon>Pentapetalae</taxon>
        <taxon>rosids</taxon>
        <taxon>fabids</taxon>
        <taxon>Fabales</taxon>
        <taxon>Fabaceae</taxon>
        <taxon>Papilionoideae</taxon>
        <taxon>50 kb inversion clade</taxon>
        <taxon>NPAAA clade</taxon>
        <taxon>indigoferoid/millettioid clade</taxon>
        <taxon>Phaseoleae</taxon>
        <taxon>Mucuna</taxon>
    </lineage>
</organism>
<feature type="region of interest" description="Disordered" evidence="1">
    <location>
        <begin position="101"/>
        <end position="123"/>
    </location>
</feature>
<dbReference type="Proteomes" id="UP000257109">
    <property type="component" value="Unassembled WGS sequence"/>
</dbReference>
<protein>
    <submittedName>
        <fullName evidence="2">Uncharacterized protein</fullName>
    </submittedName>
</protein>
<dbReference type="AlphaFoldDB" id="A0A371E0B1"/>
<reference evidence="2" key="1">
    <citation type="submission" date="2018-05" db="EMBL/GenBank/DDBJ databases">
        <title>Draft genome of Mucuna pruriens seed.</title>
        <authorList>
            <person name="Nnadi N.E."/>
            <person name="Vos R."/>
            <person name="Hasami M.H."/>
            <person name="Devisetty U.K."/>
            <person name="Aguiy J.C."/>
        </authorList>
    </citation>
    <scope>NUCLEOTIDE SEQUENCE [LARGE SCALE GENOMIC DNA]</scope>
    <source>
        <strain evidence="2">JCA_2017</strain>
    </source>
</reference>
<gene>
    <name evidence="2" type="ORF">CR513_62477</name>
</gene>
<sequence>MMKNQTEQVTSLTRTRLSALAKPFTFNRSSLQSSSKRYPFLEFPIDCDFDEFGEDFSLPCFSPFGKGSDVADSIVFHQGKHAVDGLSPCLTESAGNGTIVAEDLPSNSKGTIHEAGESSSFPLSDCKVSPLKLSTTHMSSAKNTPQNQSSKNLGESDSDVDSPCWKGTMASCRTPEENSGSIQISNVEKATQKHNSLNPLAPQFFPGIGYVKDDFGSSNSCVPVVTNLLSGEDMLMKTVMVESPVELNKGIELQPSSNTCGREKAFNMLNDPKDSSVDSVLNLHSMVTQSSSKKDCSMTEGKLKTIVDVDNFVKGTKDPRVSKSMSDVYPAKGHSPIPIPSTSSPQAGVITDLLKTFEGVSKSLIKSPKPDVGIVVSAMHVLSELLVQTPMDGVDSNNEHGCDVTTIQQIINNLIDFSTTRCGQRIPTLDSTPADSSLCFDRSLELPKGLEMTSIQTLNDPHQLYLQNDYTGKNKVLKMFGHGGQSFFASSSEDQYKGNEIAQVIREGLGRILDFDKHMHPEASLYFKLWLDSEAERCYRKYRSYHYCLMEAGVDVIAPLLRNMHMQV</sequence>
<dbReference type="EMBL" id="QJKJ01017710">
    <property type="protein sequence ID" value="RDX58220.1"/>
    <property type="molecule type" value="Genomic_DNA"/>
</dbReference>